<accession>A0A2T2NI42</accession>
<evidence type="ECO:0000256" key="1">
    <source>
        <dbReference type="SAM" id="Phobius"/>
    </source>
</evidence>
<feature type="transmembrane region" description="Helical" evidence="1">
    <location>
        <begin position="25"/>
        <end position="45"/>
    </location>
</feature>
<keyword evidence="3" id="KW-1185">Reference proteome</keyword>
<protein>
    <submittedName>
        <fullName evidence="2">Uncharacterized protein</fullName>
    </submittedName>
</protein>
<evidence type="ECO:0000313" key="3">
    <source>
        <dbReference type="Proteomes" id="UP000240883"/>
    </source>
</evidence>
<keyword evidence="1" id="KW-0472">Membrane</keyword>
<keyword evidence="1" id="KW-1133">Transmembrane helix</keyword>
<keyword evidence="1" id="KW-0812">Transmembrane</keyword>
<gene>
    <name evidence="2" type="ORF">BS50DRAFT_80244</name>
</gene>
<dbReference type="EMBL" id="KZ678138">
    <property type="protein sequence ID" value="PSN64718.1"/>
    <property type="molecule type" value="Genomic_DNA"/>
</dbReference>
<proteinExistence type="predicted"/>
<reference evidence="2 3" key="1">
    <citation type="journal article" date="2018" name="Front. Microbiol.">
        <title>Genome-Wide Analysis of Corynespora cassiicola Leaf Fall Disease Putative Effectors.</title>
        <authorList>
            <person name="Lopez D."/>
            <person name="Ribeiro S."/>
            <person name="Label P."/>
            <person name="Fumanal B."/>
            <person name="Venisse J.S."/>
            <person name="Kohler A."/>
            <person name="de Oliveira R.R."/>
            <person name="Labutti K."/>
            <person name="Lipzen A."/>
            <person name="Lail K."/>
            <person name="Bauer D."/>
            <person name="Ohm R.A."/>
            <person name="Barry K.W."/>
            <person name="Spatafora J."/>
            <person name="Grigoriev I.V."/>
            <person name="Martin F.M."/>
            <person name="Pujade-Renaud V."/>
        </authorList>
    </citation>
    <scope>NUCLEOTIDE SEQUENCE [LARGE SCALE GENOMIC DNA]</scope>
    <source>
        <strain evidence="2 3">Philippines</strain>
    </source>
</reference>
<organism evidence="2 3">
    <name type="scientific">Corynespora cassiicola Philippines</name>
    <dbReference type="NCBI Taxonomy" id="1448308"/>
    <lineage>
        <taxon>Eukaryota</taxon>
        <taxon>Fungi</taxon>
        <taxon>Dikarya</taxon>
        <taxon>Ascomycota</taxon>
        <taxon>Pezizomycotina</taxon>
        <taxon>Dothideomycetes</taxon>
        <taxon>Pleosporomycetidae</taxon>
        <taxon>Pleosporales</taxon>
        <taxon>Corynesporascaceae</taxon>
        <taxon>Corynespora</taxon>
    </lineage>
</organism>
<dbReference type="AlphaFoldDB" id="A0A2T2NI42"/>
<sequence>MSDLTTTSYNGSTTVSSSGSWSREASISLAGLFLMILVPLIINMFKKSEICRHRCWSCCVALRRQPSTDAEVDLERGYGSDFSNRRKIGYWANTDLQSVREHQQRSYLVSARTSNRKKQSIT</sequence>
<name>A0A2T2NI42_CORCC</name>
<evidence type="ECO:0000313" key="2">
    <source>
        <dbReference type="EMBL" id="PSN64718.1"/>
    </source>
</evidence>
<dbReference type="Proteomes" id="UP000240883">
    <property type="component" value="Unassembled WGS sequence"/>
</dbReference>